<dbReference type="SUPFAM" id="SSF90123">
    <property type="entry name" value="ABC transporter transmembrane region"/>
    <property type="match status" value="1"/>
</dbReference>
<keyword evidence="14" id="KW-1185">Reference proteome</keyword>
<accession>A0A1N7P9H9</accession>
<dbReference type="PROSITE" id="PS00211">
    <property type="entry name" value="ABC_TRANSPORTER_1"/>
    <property type="match status" value="1"/>
</dbReference>
<dbReference type="GO" id="GO:0140359">
    <property type="term" value="F:ABC-type transporter activity"/>
    <property type="evidence" value="ECO:0007669"/>
    <property type="project" value="InterPro"/>
</dbReference>
<feature type="transmembrane region" description="Helical" evidence="10">
    <location>
        <begin position="246"/>
        <end position="270"/>
    </location>
</feature>
<keyword evidence="8 10" id="KW-1133">Transmembrane helix</keyword>
<dbReference type="InterPro" id="IPR003439">
    <property type="entry name" value="ABC_transporter-like_ATP-bd"/>
</dbReference>
<evidence type="ECO:0000259" key="12">
    <source>
        <dbReference type="PROSITE" id="PS50929"/>
    </source>
</evidence>
<dbReference type="Pfam" id="PF00664">
    <property type="entry name" value="ABC_membrane"/>
    <property type="match status" value="1"/>
</dbReference>
<feature type="transmembrane region" description="Helical" evidence="10">
    <location>
        <begin position="62"/>
        <end position="79"/>
    </location>
</feature>
<dbReference type="GO" id="GO:0005524">
    <property type="term" value="F:ATP binding"/>
    <property type="evidence" value="ECO:0007669"/>
    <property type="project" value="UniProtKB-KW"/>
</dbReference>
<evidence type="ECO:0000256" key="9">
    <source>
        <dbReference type="ARBA" id="ARBA00023136"/>
    </source>
</evidence>
<evidence type="ECO:0000256" key="7">
    <source>
        <dbReference type="ARBA" id="ARBA00022840"/>
    </source>
</evidence>
<evidence type="ECO:0000256" key="1">
    <source>
        <dbReference type="ARBA" id="ARBA00004651"/>
    </source>
</evidence>
<evidence type="ECO:0000256" key="8">
    <source>
        <dbReference type="ARBA" id="ARBA00022989"/>
    </source>
</evidence>
<proteinExistence type="predicted"/>
<dbReference type="PROSITE" id="PS50893">
    <property type="entry name" value="ABC_TRANSPORTER_2"/>
    <property type="match status" value="1"/>
</dbReference>
<dbReference type="EMBL" id="FTOA01000006">
    <property type="protein sequence ID" value="SIT07208.1"/>
    <property type="molecule type" value="Genomic_DNA"/>
</dbReference>
<protein>
    <submittedName>
        <fullName evidence="13">ATP-binding cassette, subfamily B</fullName>
    </submittedName>
</protein>
<dbReference type="Pfam" id="PF00005">
    <property type="entry name" value="ABC_tran"/>
    <property type="match status" value="1"/>
</dbReference>
<feature type="transmembrane region" description="Helical" evidence="10">
    <location>
        <begin position="23"/>
        <end position="42"/>
    </location>
</feature>
<dbReference type="InterPro" id="IPR027417">
    <property type="entry name" value="P-loop_NTPase"/>
</dbReference>
<keyword evidence="7 13" id="KW-0067">ATP-binding</keyword>
<feature type="transmembrane region" description="Helical" evidence="10">
    <location>
        <begin position="276"/>
        <end position="296"/>
    </location>
</feature>
<dbReference type="STRING" id="80876.SAMN05421779_106164"/>
<keyword evidence="9 10" id="KW-0472">Membrane</keyword>
<evidence type="ECO:0000256" key="3">
    <source>
        <dbReference type="ARBA" id="ARBA00022475"/>
    </source>
</evidence>
<dbReference type="InterPro" id="IPR017871">
    <property type="entry name" value="ABC_transporter-like_CS"/>
</dbReference>
<sequence>MTEQRKSSPLAVYLSALRPWRGLVYLMLGLACLAAVLELAPWLVAWRMMVAVLEPAEGDPSLQALVALALGLVLARFAVQAGVTISGHRAAFQAEAALRHRLIDHLARLPLATLEGRTGDLKQVVMEDVGRLNGLLAHTVPDVLSGLLLPLVTLAAFAVIDWRMALASAALLPIGLWAQARMAAGAATVYQQWVAAEARSGKALLSYVRGIATLRAFSRQASSLDEVRQSVQAVQSMAEDITRRSAVPYAVFGMCMTYPLVVLLPLGLLWVNADSLAFADYLLFLALGGVLLLPLNRVMMALHGLRKLSASGTRIMAVLEQAPQASTPVGEAVPADASVRFEAVDYAPSADPASPRLLHEVSFALPAGTVTVVTGPSGAGKTTLARLLTRMIEPTAGRITLGGIDLRDLPLETLRAQVAIVFQDPVLFHASLRDNIRLARPAADDTEVIAALRAAGAGGMLVSLPDGLDTLIGDRGTRLSGGERQRIALARAFLKNAPVLILDEATAHVDPVAERDIRQAMTALMQGRSVLLIAHRLRGAEQAGQVVVMDGGRVVASGPHQTLLADCDLYRRLWQAQDSAADWSLGQAPLSVLPATQAVAP</sequence>
<reference evidence="13 14" key="1">
    <citation type="submission" date="2017-01" db="EMBL/GenBank/DDBJ databases">
        <authorList>
            <person name="Mah S.A."/>
            <person name="Swanson W.J."/>
            <person name="Moy G.W."/>
            <person name="Vacquier V.D."/>
        </authorList>
    </citation>
    <scope>NUCLEOTIDE SEQUENCE [LARGE SCALE GENOMIC DNA]</scope>
    <source>
        <strain evidence="13 14">DSM 11589</strain>
    </source>
</reference>
<feature type="domain" description="ABC transporter" evidence="11">
    <location>
        <begin position="339"/>
        <end position="576"/>
    </location>
</feature>
<gene>
    <name evidence="13" type="ORF">SAMN05421779_106164</name>
</gene>
<keyword evidence="5 10" id="KW-0812">Transmembrane</keyword>
<dbReference type="RefSeq" id="WP_175617104.1">
    <property type="nucleotide sequence ID" value="NZ_FTOA01000006.1"/>
</dbReference>
<evidence type="ECO:0000256" key="2">
    <source>
        <dbReference type="ARBA" id="ARBA00022448"/>
    </source>
</evidence>
<evidence type="ECO:0000313" key="13">
    <source>
        <dbReference type="EMBL" id="SIT07208.1"/>
    </source>
</evidence>
<evidence type="ECO:0000256" key="4">
    <source>
        <dbReference type="ARBA" id="ARBA00022519"/>
    </source>
</evidence>
<dbReference type="GO" id="GO:0016887">
    <property type="term" value="F:ATP hydrolysis activity"/>
    <property type="evidence" value="ECO:0007669"/>
    <property type="project" value="InterPro"/>
</dbReference>
<evidence type="ECO:0000259" key="11">
    <source>
        <dbReference type="PROSITE" id="PS50893"/>
    </source>
</evidence>
<dbReference type="InterPro" id="IPR039421">
    <property type="entry name" value="Type_1_exporter"/>
</dbReference>
<evidence type="ECO:0000256" key="5">
    <source>
        <dbReference type="ARBA" id="ARBA00022692"/>
    </source>
</evidence>
<dbReference type="PROSITE" id="PS51257">
    <property type="entry name" value="PROKAR_LIPOPROTEIN"/>
    <property type="match status" value="1"/>
</dbReference>
<keyword evidence="2" id="KW-0813">Transport</keyword>
<dbReference type="PANTHER" id="PTHR24221">
    <property type="entry name" value="ATP-BINDING CASSETTE SUB-FAMILY B"/>
    <property type="match status" value="1"/>
</dbReference>
<dbReference type="GO" id="GO:0005886">
    <property type="term" value="C:plasma membrane"/>
    <property type="evidence" value="ECO:0007669"/>
    <property type="project" value="UniProtKB-SubCell"/>
</dbReference>
<evidence type="ECO:0000313" key="14">
    <source>
        <dbReference type="Proteomes" id="UP000185678"/>
    </source>
</evidence>
<feature type="domain" description="ABC transmembrane type-1" evidence="12">
    <location>
        <begin position="26"/>
        <end position="307"/>
    </location>
</feature>
<dbReference type="InterPro" id="IPR003593">
    <property type="entry name" value="AAA+_ATPase"/>
</dbReference>
<dbReference type="FunFam" id="3.40.50.300:FF:001001">
    <property type="entry name" value="Multidrug ABC transporter ATP-binding protein"/>
    <property type="match status" value="1"/>
</dbReference>
<dbReference type="SMART" id="SM00382">
    <property type="entry name" value="AAA"/>
    <property type="match status" value="1"/>
</dbReference>
<name>A0A1N7P9H9_9PROT</name>
<evidence type="ECO:0000256" key="10">
    <source>
        <dbReference type="SAM" id="Phobius"/>
    </source>
</evidence>
<dbReference type="SUPFAM" id="SSF52540">
    <property type="entry name" value="P-loop containing nucleoside triphosphate hydrolases"/>
    <property type="match status" value="1"/>
</dbReference>
<keyword evidence="3" id="KW-1003">Cell membrane</keyword>
<dbReference type="Gene3D" id="1.20.1560.10">
    <property type="entry name" value="ABC transporter type 1, transmembrane domain"/>
    <property type="match status" value="1"/>
</dbReference>
<organism evidence="13 14">
    <name type="scientific">Insolitispirillum peregrinum</name>
    <dbReference type="NCBI Taxonomy" id="80876"/>
    <lineage>
        <taxon>Bacteria</taxon>
        <taxon>Pseudomonadati</taxon>
        <taxon>Pseudomonadota</taxon>
        <taxon>Alphaproteobacteria</taxon>
        <taxon>Rhodospirillales</taxon>
        <taxon>Novispirillaceae</taxon>
        <taxon>Insolitispirillum</taxon>
    </lineage>
</organism>
<keyword evidence="6" id="KW-0547">Nucleotide-binding</keyword>
<dbReference type="InterPro" id="IPR036640">
    <property type="entry name" value="ABC1_TM_sf"/>
</dbReference>
<dbReference type="PROSITE" id="PS50929">
    <property type="entry name" value="ABC_TM1F"/>
    <property type="match status" value="1"/>
</dbReference>
<keyword evidence="4" id="KW-0997">Cell inner membrane</keyword>
<dbReference type="Gene3D" id="3.40.50.300">
    <property type="entry name" value="P-loop containing nucleotide triphosphate hydrolases"/>
    <property type="match status" value="1"/>
</dbReference>
<comment type="subcellular location">
    <subcellularLocation>
        <location evidence="1">Cell membrane</location>
        <topology evidence="1">Multi-pass membrane protein</topology>
    </subcellularLocation>
</comment>
<dbReference type="PANTHER" id="PTHR24221:SF590">
    <property type="entry name" value="COMPONENT LINKED WITH THE ASSEMBLY OF CYTOCHROME' TRANSPORT TRANSMEMBRANE ATP-BINDING PROTEIN ABC TRANSPORTER CYDD-RELATED"/>
    <property type="match status" value="1"/>
</dbReference>
<evidence type="ECO:0000256" key="6">
    <source>
        <dbReference type="ARBA" id="ARBA00022741"/>
    </source>
</evidence>
<dbReference type="InterPro" id="IPR011527">
    <property type="entry name" value="ABC1_TM_dom"/>
</dbReference>
<dbReference type="AlphaFoldDB" id="A0A1N7P9H9"/>
<dbReference type="Proteomes" id="UP000185678">
    <property type="component" value="Unassembled WGS sequence"/>
</dbReference>